<organism evidence="1 2">
    <name type="scientific">Raoultella terrigena</name>
    <name type="common">Klebsiella terrigena</name>
    <dbReference type="NCBI Taxonomy" id="577"/>
    <lineage>
        <taxon>Bacteria</taxon>
        <taxon>Pseudomonadati</taxon>
        <taxon>Pseudomonadota</taxon>
        <taxon>Gammaproteobacteria</taxon>
        <taxon>Enterobacterales</taxon>
        <taxon>Enterobacteriaceae</taxon>
        <taxon>Klebsiella/Raoultella group</taxon>
        <taxon>Raoultella</taxon>
    </lineage>
</organism>
<accession>A0A4U9D844</accession>
<sequence>MTCVSEWLTGKQRRRRVGLGTARLKQKISARSYHQVIDYVKDSSCEIRYSGPRAGYLCALKRLCRYPYPSRLRNRLSTAPPLLPWRKPLKRELAEGLYEMALSPKGDALYVASAEGF</sequence>
<dbReference type="AlphaFoldDB" id="A0A4U9D844"/>
<proteinExistence type="predicted"/>
<evidence type="ECO:0000313" key="2">
    <source>
        <dbReference type="Proteomes" id="UP000339249"/>
    </source>
</evidence>
<reference evidence="1 2" key="1">
    <citation type="submission" date="2019-04" db="EMBL/GenBank/DDBJ databases">
        <authorList>
            <consortium name="Pathogen Informatics"/>
        </authorList>
    </citation>
    <scope>NUCLEOTIDE SEQUENCE [LARGE SCALE GENOMIC DNA]</scope>
    <source>
        <strain evidence="1 2">NCTC9185</strain>
    </source>
</reference>
<dbReference type="EMBL" id="CABDVU010000001">
    <property type="protein sequence ID" value="VTN14760.1"/>
    <property type="molecule type" value="Genomic_DNA"/>
</dbReference>
<evidence type="ECO:0000313" key="1">
    <source>
        <dbReference type="EMBL" id="VTN14760.1"/>
    </source>
</evidence>
<protein>
    <submittedName>
        <fullName evidence="1">Uncharacterized protein</fullName>
    </submittedName>
</protein>
<dbReference type="Proteomes" id="UP000339249">
    <property type="component" value="Unassembled WGS sequence"/>
</dbReference>
<gene>
    <name evidence="1" type="ORF">NCTC9185_06828</name>
</gene>
<name>A0A4U9D844_RAOTE</name>